<evidence type="ECO:0000256" key="1">
    <source>
        <dbReference type="SAM" id="Phobius"/>
    </source>
</evidence>
<dbReference type="InterPro" id="IPR012902">
    <property type="entry name" value="N_methyl_site"/>
</dbReference>
<evidence type="ECO:0008006" key="4">
    <source>
        <dbReference type="Google" id="ProtNLM"/>
    </source>
</evidence>
<evidence type="ECO:0000313" key="2">
    <source>
        <dbReference type="EMBL" id="QDU83886.1"/>
    </source>
</evidence>
<dbReference type="InterPro" id="IPR013320">
    <property type="entry name" value="ConA-like_dom_sf"/>
</dbReference>
<reference evidence="2 3" key="1">
    <citation type="submission" date="2019-02" db="EMBL/GenBank/DDBJ databases">
        <title>Deep-cultivation of Planctomycetes and their phenomic and genomic characterization uncovers novel biology.</title>
        <authorList>
            <person name="Wiegand S."/>
            <person name="Jogler M."/>
            <person name="Boedeker C."/>
            <person name="Pinto D."/>
            <person name="Vollmers J."/>
            <person name="Rivas-Marin E."/>
            <person name="Kohn T."/>
            <person name="Peeters S.H."/>
            <person name="Heuer A."/>
            <person name="Rast P."/>
            <person name="Oberbeckmann S."/>
            <person name="Bunk B."/>
            <person name="Jeske O."/>
            <person name="Meyerdierks A."/>
            <person name="Storesund J.E."/>
            <person name="Kallscheuer N."/>
            <person name="Luecker S."/>
            <person name="Lage O.M."/>
            <person name="Pohl T."/>
            <person name="Merkel B.J."/>
            <person name="Hornburger P."/>
            <person name="Mueller R.-W."/>
            <person name="Bruemmer F."/>
            <person name="Labrenz M."/>
            <person name="Spormann A.M."/>
            <person name="Op den Camp H."/>
            <person name="Overmann J."/>
            <person name="Amann R."/>
            <person name="Jetten M.S.M."/>
            <person name="Mascher T."/>
            <person name="Medema M.H."/>
            <person name="Devos D.P."/>
            <person name="Kaster A.-K."/>
            <person name="Ovreas L."/>
            <person name="Rohde M."/>
            <person name="Galperin M.Y."/>
            <person name="Jogler C."/>
        </authorList>
    </citation>
    <scope>NUCLEOTIDE SEQUENCE [LARGE SCALE GENOMIC DNA]</scope>
    <source>
        <strain evidence="2 3">Pla163</strain>
    </source>
</reference>
<dbReference type="InterPro" id="IPR045584">
    <property type="entry name" value="Pilin-like"/>
</dbReference>
<keyword evidence="1" id="KW-1133">Transmembrane helix</keyword>
<dbReference type="Pfam" id="PF07963">
    <property type="entry name" value="N_methyl"/>
    <property type="match status" value="1"/>
</dbReference>
<dbReference type="EMBL" id="CP036290">
    <property type="protein sequence ID" value="QDU83886.1"/>
    <property type="molecule type" value="Genomic_DNA"/>
</dbReference>
<dbReference type="AlphaFoldDB" id="A0A518CXF5"/>
<dbReference type="Pfam" id="PF13385">
    <property type="entry name" value="Laminin_G_3"/>
    <property type="match status" value="1"/>
</dbReference>
<dbReference type="Gene3D" id="2.60.120.200">
    <property type="match status" value="1"/>
</dbReference>
<accession>A0A518CXF5</accession>
<gene>
    <name evidence="2" type="ORF">Pla163_09870</name>
</gene>
<dbReference type="OrthoDB" id="9802683at2"/>
<evidence type="ECO:0000313" key="3">
    <source>
        <dbReference type="Proteomes" id="UP000319342"/>
    </source>
</evidence>
<proteinExistence type="predicted"/>
<sequence>MRTQALRTAASRRGLTLLELLMVMTVIGIVFGLGIGALSTMDLGRGADAEALRGALRSARASALAERHPAAVDVVTDPETQRTSLVVRRMRTLGTWHFESPDGRGTDGLTASPVKGATQIDDGFVGRALHFSGRERDARAEIALETKSAYDVRDGFSIDLVVRLDSTSGGTVFRLGKRTRICGLEVVEGGGLLGFVVPLYSDSTGRELQAGRVDLKLPPGTLEAGRWIRLTLAYDGAQLRLFVDGFLSGVVDVQGPLPRIDEPLVLGGEPVPFPGAIDSLVLRGVDVSEPLPLSQNAEWPAELPRRIQFDADGSLDVLIHGGLPLELVLPSEPDEPVFVGRLGVVQ</sequence>
<dbReference type="SUPFAM" id="SSF49899">
    <property type="entry name" value="Concanavalin A-like lectins/glucanases"/>
    <property type="match status" value="1"/>
</dbReference>
<dbReference type="Proteomes" id="UP000319342">
    <property type="component" value="Chromosome"/>
</dbReference>
<protein>
    <recommendedName>
        <fullName evidence="4">Prepilin-type N-terminal cleavage/methylation domain-containing protein</fullName>
    </recommendedName>
</protein>
<feature type="transmembrane region" description="Helical" evidence="1">
    <location>
        <begin position="20"/>
        <end position="38"/>
    </location>
</feature>
<keyword evidence="1" id="KW-0472">Membrane</keyword>
<dbReference type="RefSeq" id="WP_145192360.1">
    <property type="nucleotide sequence ID" value="NZ_CP036290.1"/>
</dbReference>
<organism evidence="2 3">
    <name type="scientific">Rohdeia mirabilis</name>
    <dbReference type="NCBI Taxonomy" id="2528008"/>
    <lineage>
        <taxon>Bacteria</taxon>
        <taxon>Pseudomonadati</taxon>
        <taxon>Planctomycetota</taxon>
        <taxon>Planctomycetia</taxon>
        <taxon>Planctomycetia incertae sedis</taxon>
        <taxon>Rohdeia</taxon>
    </lineage>
</organism>
<dbReference type="NCBIfam" id="TIGR02532">
    <property type="entry name" value="IV_pilin_GFxxxE"/>
    <property type="match status" value="1"/>
</dbReference>
<name>A0A518CXF5_9BACT</name>
<dbReference type="SUPFAM" id="SSF54523">
    <property type="entry name" value="Pili subunits"/>
    <property type="match status" value="1"/>
</dbReference>
<keyword evidence="1" id="KW-0812">Transmembrane</keyword>
<keyword evidence="3" id="KW-1185">Reference proteome</keyword>